<dbReference type="InterPro" id="IPR002319">
    <property type="entry name" value="Phenylalanyl-tRNA_Synthase"/>
</dbReference>
<evidence type="ECO:0000256" key="2">
    <source>
        <dbReference type="ARBA" id="ARBA00022741"/>
    </source>
</evidence>
<dbReference type="EC" id="6.1.1.20" evidence="7"/>
<name>A0A645H2W1_9ZZZZ</name>
<keyword evidence="2" id="KW-0547">Nucleotide-binding</keyword>
<dbReference type="AlphaFoldDB" id="A0A645H2W1"/>
<keyword evidence="5" id="KW-0030">Aminoacyl-tRNA synthetase</keyword>
<evidence type="ECO:0000259" key="6">
    <source>
        <dbReference type="Pfam" id="PF01409"/>
    </source>
</evidence>
<sequence>MVNPNVLRNVGIDPEEWQGFAFGMGIERLTMLKHRIGDLRLFSDNDLRFLKQF</sequence>
<dbReference type="GO" id="GO:0004826">
    <property type="term" value="F:phenylalanine-tRNA ligase activity"/>
    <property type="evidence" value="ECO:0007669"/>
    <property type="project" value="UniProtKB-EC"/>
</dbReference>
<dbReference type="Pfam" id="PF01409">
    <property type="entry name" value="tRNA-synt_2d"/>
    <property type="match status" value="1"/>
</dbReference>
<dbReference type="InterPro" id="IPR045864">
    <property type="entry name" value="aa-tRNA-synth_II/BPL/LPL"/>
</dbReference>
<evidence type="ECO:0000256" key="1">
    <source>
        <dbReference type="ARBA" id="ARBA00022598"/>
    </source>
</evidence>
<comment type="caution">
    <text evidence="7">The sequence shown here is derived from an EMBL/GenBank/DDBJ whole genome shotgun (WGS) entry which is preliminary data.</text>
</comment>
<dbReference type="GO" id="GO:0043039">
    <property type="term" value="P:tRNA aminoacylation"/>
    <property type="evidence" value="ECO:0007669"/>
    <property type="project" value="InterPro"/>
</dbReference>
<evidence type="ECO:0000256" key="5">
    <source>
        <dbReference type="ARBA" id="ARBA00023146"/>
    </source>
</evidence>
<dbReference type="GO" id="GO:0006412">
    <property type="term" value="P:translation"/>
    <property type="evidence" value="ECO:0007669"/>
    <property type="project" value="UniProtKB-KW"/>
</dbReference>
<protein>
    <submittedName>
        <fullName evidence="7">Phenylalanine--tRNA ligase alpha subunit</fullName>
        <ecNumber evidence="7">6.1.1.20</ecNumber>
    </submittedName>
</protein>
<keyword evidence="4" id="KW-0648">Protein biosynthesis</keyword>
<dbReference type="EMBL" id="VSSQ01081851">
    <property type="protein sequence ID" value="MPN30654.1"/>
    <property type="molecule type" value="Genomic_DNA"/>
</dbReference>
<proteinExistence type="predicted"/>
<evidence type="ECO:0000256" key="4">
    <source>
        <dbReference type="ARBA" id="ARBA00022917"/>
    </source>
</evidence>
<accession>A0A645H2W1</accession>
<gene>
    <name evidence="7" type="primary">pheS_49</name>
    <name evidence="7" type="ORF">SDC9_178125</name>
</gene>
<feature type="domain" description="Phenylalanyl-tRNA synthetase" evidence="6">
    <location>
        <begin position="1"/>
        <end position="53"/>
    </location>
</feature>
<keyword evidence="1 7" id="KW-0436">Ligase</keyword>
<organism evidence="7">
    <name type="scientific">bioreactor metagenome</name>
    <dbReference type="NCBI Taxonomy" id="1076179"/>
    <lineage>
        <taxon>unclassified sequences</taxon>
        <taxon>metagenomes</taxon>
        <taxon>ecological metagenomes</taxon>
    </lineage>
</organism>
<reference evidence="7" key="1">
    <citation type="submission" date="2019-08" db="EMBL/GenBank/DDBJ databases">
        <authorList>
            <person name="Kucharzyk K."/>
            <person name="Murdoch R.W."/>
            <person name="Higgins S."/>
            <person name="Loffler F."/>
        </authorList>
    </citation>
    <scope>NUCLEOTIDE SEQUENCE</scope>
</reference>
<keyword evidence="3" id="KW-0067">ATP-binding</keyword>
<dbReference type="SUPFAM" id="SSF55681">
    <property type="entry name" value="Class II aaRS and biotin synthetases"/>
    <property type="match status" value="1"/>
</dbReference>
<dbReference type="GO" id="GO:0005524">
    <property type="term" value="F:ATP binding"/>
    <property type="evidence" value="ECO:0007669"/>
    <property type="project" value="UniProtKB-KW"/>
</dbReference>
<evidence type="ECO:0000313" key="7">
    <source>
        <dbReference type="EMBL" id="MPN30654.1"/>
    </source>
</evidence>
<dbReference type="Gene3D" id="3.30.930.10">
    <property type="entry name" value="Bira Bifunctional Protein, Domain 2"/>
    <property type="match status" value="1"/>
</dbReference>
<dbReference type="GO" id="GO:0000049">
    <property type="term" value="F:tRNA binding"/>
    <property type="evidence" value="ECO:0007669"/>
    <property type="project" value="InterPro"/>
</dbReference>
<evidence type="ECO:0000256" key="3">
    <source>
        <dbReference type="ARBA" id="ARBA00022840"/>
    </source>
</evidence>